<sequence>MDVRIAIAAFELVQDGLTVAEVCRRLSISRDTYYRYRSRYRDEGLSGLMPRSTAPRTSPNKTTPQVARLICEKQDELIRAGWDAGARSIRYWLLSEHVPGLPSERTVHRVLVEAGRVTVSPAKRPRSSYRRFEYPDPNACWQLDGHEMVLPATGEMVCVLRVIDDFSRLSLASRACAVENAQDAWAVIATAIERHGPPAMFLTDGGSAFTSRRSGPFSGMSDVEARLRALHVNPVVASPHHPQTCGKKEREWRTWERWVQAQPQQPSTLEHLQRLLDTYDVLYNTRRPHQGIGGLTPAYRYGSRPKAKPSTRRPAAPLVVAERTADAAGRVALGQRYTYNLGRDWAGARITLVRDDLDVVLLDGMQILVRFTIDPARKPQRLLRPRGTSSRCQ</sequence>
<feature type="region of interest" description="Disordered" evidence="1">
    <location>
        <begin position="294"/>
        <end position="314"/>
    </location>
</feature>
<dbReference type="Proteomes" id="UP000219688">
    <property type="component" value="Unassembled WGS sequence"/>
</dbReference>
<dbReference type="PANTHER" id="PTHR35004:SF7">
    <property type="entry name" value="INTEGRASE PROTEIN"/>
    <property type="match status" value="1"/>
</dbReference>
<dbReference type="InterPro" id="IPR009057">
    <property type="entry name" value="Homeodomain-like_sf"/>
</dbReference>
<dbReference type="PANTHER" id="PTHR35004">
    <property type="entry name" value="TRANSPOSASE RV3428C-RELATED"/>
    <property type="match status" value="1"/>
</dbReference>
<reference evidence="4" key="1">
    <citation type="submission" date="2017-08" db="EMBL/GenBank/DDBJ databases">
        <authorList>
            <person name="Varghese N."/>
            <person name="Submissions S."/>
        </authorList>
    </citation>
    <scope>NUCLEOTIDE SEQUENCE [LARGE SCALE GENOMIC DNA]</scope>
    <source>
        <strain evidence="4">USBA17B2</strain>
    </source>
</reference>
<dbReference type="InterPro" id="IPR012337">
    <property type="entry name" value="RNaseH-like_sf"/>
</dbReference>
<organism evidence="3 4">
    <name type="scientific">Ornithinimicrobium cerasi</name>
    <dbReference type="NCBI Taxonomy" id="2248773"/>
    <lineage>
        <taxon>Bacteria</taxon>
        <taxon>Bacillati</taxon>
        <taxon>Actinomycetota</taxon>
        <taxon>Actinomycetes</taxon>
        <taxon>Micrococcales</taxon>
        <taxon>Ornithinimicrobiaceae</taxon>
        <taxon>Ornithinimicrobium</taxon>
    </lineage>
</organism>
<feature type="domain" description="Integrase catalytic" evidence="2">
    <location>
        <begin position="131"/>
        <end position="305"/>
    </location>
</feature>
<protein>
    <submittedName>
        <fullName evidence="3">Transposase</fullName>
    </submittedName>
</protein>
<dbReference type="PROSITE" id="PS50994">
    <property type="entry name" value="INTEGRASE"/>
    <property type="match status" value="1"/>
</dbReference>
<dbReference type="InterPro" id="IPR036397">
    <property type="entry name" value="RNaseH_sf"/>
</dbReference>
<dbReference type="GO" id="GO:0003676">
    <property type="term" value="F:nucleic acid binding"/>
    <property type="evidence" value="ECO:0007669"/>
    <property type="project" value="InterPro"/>
</dbReference>
<dbReference type="Pfam" id="PF13384">
    <property type="entry name" value="HTH_23"/>
    <property type="match status" value="1"/>
</dbReference>
<evidence type="ECO:0000259" key="2">
    <source>
        <dbReference type="PROSITE" id="PS50994"/>
    </source>
</evidence>
<dbReference type="SUPFAM" id="SSF53098">
    <property type="entry name" value="Ribonuclease H-like"/>
    <property type="match status" value="1"/>
</dbReference>
<proteinExistence type="predicted"/>
<name>A0A285VNB5_9MICO</name>
<evidence type="ECO:0000313" key="3">
    <source>
        <dbReference type="EMBL" id="SOC55453.1"/>
    </source>
</evidence>
<evidence type="ECO:0000313" key="4">
    <source>
        <dbReference type="Proteomes" id="UP000219688"/>
    </source>
</evidence>
<dbReference type="AlphaFoldDB" id="A0A285VNB5"/>
<dbReference type="RefSeq" id="WP_170955435.1">
    <property type="nucleotide sequence ID" value="NZ_OBQK01000005.1"/>
</dbReference>
<keyword evidence="4" id="KW-1185">Reference proteome</keyword>
<dbReference type="Gene3D" id="3.30.420.10">
    <property type="entry name" value="Ribonuclease H-like superfamily/Ribonuclease H"/>
    <property type="match status" value="1"/>
</dbReference>
<gene>
    <name evidence="3" type="ORF">SAMN05421879_10591</name>
</gene>
<accession>A0A285VNB5</accession>
<dbReference type="InterPro" id="IPR001584">
    <property type="entry name" value="Integrase_cat-core"/>
</dbReference>
<evidence type="ECO:0000256" key="1">
    <source>
        <dbReference type="SAM" id="MobiDB-lite"/>
    </source>
</evidence>
<dbReference type="GO" id="GO:0015074">
    <property type="term" value="P:DNA integration"/>
    <property type="evidence" value="ECO:0007669"/>
    <property type="project" value="InterPro"/>
</dbReference>
<dbReference type="Pfam" id="PF00665">
    <property type="entry name" value="rve"/>
    <property type="match status" value="1"/>
</dbReference>
<dbReference type="EMBL" id="OBQK01000005">
    <property type="protein sequence ID" value="SOC55453.1"/>
    <property type="molecule type" value="Genomic_DNA"/>
</dbReference>
<dbReference type="SUPFAM" id="SSF46689">
    <property type="entry name" value="Homeodomain-like"/>
    <property type="match status" value="1"/>
</dbReference>